<gene>
    <name evidence="1" type="ORF">FEAC_17450</name>
</gene>
<evidence type="ECO:0000313" key="2">
    <source>
        <dbReference type="Proteomes" id="UP000032336"/>
    </source>
</evidence>
<dbReference type="Pfam" id="PF09957">
    <property type="entry name" value="VapB_antitoxin"/>
    <property type="match status" value="1"/>
</dbReference>
<organism evidence="1 2">
    <name type="scientific">Ferrimicrobium acidiphilum DSM 19497</name>
    <dbReference type="NCBI Taxonomy" id="1121877"/>
    <lineage>
        <taxon>Bacteria</taxon>
        <taxon>Bacillati</taxon>
        <taxon>Actinomycetota</taxon>
        <taxon>Acidimicrobiia</taxon>
        <taxon>Acidimicrobiales</taxon>
        <taxon>Acidimicrobiaceae</taxon>
        <taxon>Ferrimicrobium</taxon>
    </lineage>
</organism>
<dbReference type="Proteomes" id="UP000032336">
    <property type="component" value="Unassembled WGS sequence"/>
</dbReference>
<proteinExistence type="predicted"/>
<dbReference type="EMBL" id="JXUW01000015">
    <property type="protein sequence ID" value="KJE76518.1"/>
    <property type="molecule type" value="Genomic_DNA"/>
</dbReference>
<evidence type="ECO:0000313" key="1">
    <source>
        <dbReference type="EMBL" id="KJE76518.1"/>
    </source>
</evidence>
<dbReference type="eggNOG" id="COG5450">
    <property type="taxonomic scope" value="Bacteria"/>
</dbReference>
<keyword evidence="2" id="KW-1185">Reference proteome</keyword>
<accession>A0A0D8FTB3</accession>
<dbReference type="AlphaFoldDB" id="A0A0D8FTB3"/>
<protein>
    <submittedName>
        <fullName evidence="1">Antitoxin VapB11</fullName>
    </submittedName>
</protein>
<reference evidence="1 2" key="1">
    <citation type="submission" date="2015-01" db="EMBL/GenBank/DDBJ databases">
        <title>Draft genome of the acidophilic iron oxidizer Ferrimicrobium acidiphilum strain T23.</title>
        <authorList>
            <person name="Poehlein A."/>
            <person name="Eisen S."/>
            <person name="Schloemann M."/>
            <person name="Johnson B.D."/>
            <person name="Daniel R."/>
            <person name="Muehling M."/>
        </authorList>
    </citation>
    <scope>NUCLEOTIDE SEQUENCE [LARGE SCALE GENOMIC DNA]</scope>
    <source>
        <strain evidence="1 2">T23</strain>
    </source>
</reference>
<dbReference type="InterPro" id="IPR019239">
    <property type="entry name" value="VapB_antitoxin"/>
</dbReference>
<name>A0A0D8FTB3_9ACTN</name>
<comment type="caution">
    <text evidence="1">The sequence shown here is derived from an EMBL/GenBank/DDBJ whole genome shotgun (WGS) entry which is preliminary data.</text>
</comment>
<sequence>MLGLMRAETAYVYAMCMARTNIDIDDKACDAVMRRYHLSTKREAVNFALRTIALEALDLDEALRLRGSGWEGDLDAQRSSRAG</sequence>